<comment type="caution">
    <text evidence="1">The sequence shown here is derived from an EMBL/GenBank/DDBJ whole genome shotgun (WGS) entry which is preliminary data.</text>
</comment>
<dbReference type="RefSeq" id="WP_184588751.1">
    <property type="nucleotide sequence ID" value="NZ_BMUP01000001.1"/>
</dbReference>
<dbReference type="AlphaFoldDB" id="A0A7W5EZY0"/>
<organism evidence="1 2">
    <name type="scientific">Streptomyces violarus</name>
    <dbReference type="NCBI Taxonomy" id="67380"/>
    <lineage>
        <taxon>Bacteria</taxon>
        <taxon>Bacillati</taxon>
        <taxon>Actinomycetota</taxon>
        <taxon>Actinomycetes</taxon>
        <taxon>Kitasatosporales</taxon>
        <taxon>Streptomycetaceae</taxon>
        <taxon>Streptomyces</taxon>
    </lineage>
</organism>
<protein>
    <submittedName>
        <fullName evidence="1">Uncharacterized protein</fullName>
    </submittedName>
</protein>
<evidence type="ECO:0000313" key="2">
    <source>
        <dbReference type="Proteomes" id="UP000572907"/>
    </source>
</evidence>
<keyword evidence="2" id="KW-1185">Reference proteome</keyword>
<sequence length="288" mass="30049">MTGINGTVRTEIQRTFDVYADADTAAVLATLPLSFRPATADRVPVRALSGSRGWVDAAAAAVQDGVVGLVVRHPAPADPADVVALAELAGKHGTAVVIDSPWAGTPMAAQAAEALRDTVDADPASAIECRLTLPTDHDLGQALLDQLALLRVLGSPADEVRTHLRTERGVLATATVGGRTGLLGTVLTDALAPTASLRLIGAGRAVHLQIPSWRTARPAVLTVTSPDGSHTWPTHYESPQRAAWRRLHRLLSVSEAQGFEAAATADLHALAADLLTMGRATTHREGSP</sequence>
<accession>A0A7W5EZY0</accession>
<gene>
    <name evidence="1" type="ORF">FHS41_001410</name>
</gene>
<proteinExistence type="predicted"/>
<evidence type="ECO:0000313" key="1">
    <source>
        <dbReference type="EMBL" id="MBB3074941.1"/>
    </source>
</evidence>
<name>A0A7W5EZY0_9ACTN</name>
<dbReference type="EMBL" id="JACHXE010000001">
    <property type="protein sequence ID" value="MBB3074941.1"/>
    <property type="molecule type" value="Genomic_DNA"/>
</dbReference>
<dbReference type="Proteomes" id="UP000572907">
    <property type="component" value="Unassembled WGS sequence"/>
</dbReference>
<reference evidence="1 2" key="1">
    <citation type="submission" date="2020-08" db="EMBL/GenBank/DDBJ databases">
        <title>Genomic Encyclopedia of Type Strains, Phase III (KMG-III): the genomes of soil and plant-associated and newly described type strains.</title>
        <authorList>
            <person name="Whitman W."/>
        </authorList>
    </citation>
    <scope>NUCLEOTIDE SEQUENCE [LARGE SCALE GENOMIC DNA]</scope>
    <source>
        <strain evidence="1 2">CECT 3237</strain>
    </source>
</reference>